<accession>A0A1M3T311</accession>
<evidence type="ECO:0000313" key="3">
    <source>
        <dbReference type="Proteomes" id="UP000184063"/>
    </source>
</evidence>
<dbReference type="VEuPathDB" id="FungiDB:ASPFODRAFT_52139"/>
<proteinExistence type="predicted"/>
<evidence type="ECO:0000313" key="2">
    <source>
        <dbReference type="EMBL" id="OJZ81125.1"/>
    </source>
</evidence>
<organism evidence="2 3">
    <name type="scientific">Aspergillus luchuensis (strain CBS 106.47)</name>
    <dbReference type="NCBI Taxonomy" id="1137211"/>
    <lineage>
        <taxon>Eukaryota</taxon>
        <taxon>Fungi</taxon>
        <taxon>Dikarya</taxon>
        <taxon>Ascomycota</taxon>
        <taxon>Pezizomycotina</taxon>
        <taxon>Eurotiomycetes</taxon>
        <taxon>Eurotiomycetidae</taxon>
        <taxon>Eurotiales</taxon>
        <taxon>Aspergillaceae</taxon>
        <taxon>Aspergillus</taxon>
        <taxon>Aspergillus subgen. Circumdati</taxon>
    </lineage>
</organism>
<dbReference type="EMBL" id="KV878251">
    <property type="protein sequence ID" value="OJZ81125.1"/>
    <property type="molecule type" value="Genomic_DNA"/>
</dbReference>
<dbReference type="Proteomes" id="UP000184063">
    <property type="component" value="Unassembled WGS sequence"/>
</dbReference>
<evidence type="ECO:0000256" key="1">
    <source>
        <dbReference type="SAM" id="MobiDB-lite"/>
    </source>
</evidence>
<feature type="region of interest" description="Disordered" evidence="1">
    <location>
        <begin position="30"/>
        <end position="53"/>
    </location>
</feature>
<gene>
    <name evidence="2" type="ORF">ASPFODRAFT_52139</name>
</gene>
<protein>
    <submittedName>
        <fullName evidence="2">Uncharacterized protein</fullName>
    </submittedName>
</protein>
<dbReference type="AlphaFoldDB" id="A0A1M3T311"/>
<reference evidence="3" key="1">
    <citation type="journal article" date="2017" name="Genome Biol.">
        <title>Comparative genomics reveals high biological diversity and specific adaptations in the industrially and medically important fungal genus Aspergillus.</title>
        <authorList>
            <person name="de Vries R.P."/>
            <person name="Riley R."/>
            <person name="Wiebenga A."/>
            <person name="Aguilar-Osorio G."/>
            <person name="Amillis S."/>
            <person name="Uchima C.A."/>
            <person name="Anderluh G."/>
            <person name="Asadollahi M."/>
            <person name="Askin M."/>
            <person name="Barry K."/>
            <person name="Battaglia E."/>
            <person name="Bayram O."/>
            <person name="Benocci T."/>
            <person name="Braus-Stromeyer S.A."/>
            <person name="Caldana C."/>
            <person name="Canovas D."/>
            <person name="Cerqueira G.C."/>
            <person name="Chen F."/>
            <person name="Chen W."/>
            <person name="Choi C."/>
            <person name="Clum A."/>
            <person name="Dos Santos R.A."/>
            <person name="Damasio A.R."/>
            <person name="Diallinas G."/>
            <person name="Emri T."/>
            <person name="Fekete E."/>
            <person name="Flipphi M."/>
            <person name="Freyberg S."/>
            <person name="Gallo A."/>
            <person name="Gournas C."/>
            <person name="Habgood R."/>
            <person name="Hainaut M."/>
            <person name="Harispe M.L."/>
            <person name="Henrissat B."/>
            <person name="Hilden K.S."/>
            <person name="Hope R."/>
            <person name="Hossain A."/>
            <person name="Karabika E."/>
            <person name="Karaffa L."/>
            <person name="Karanyi Z."/>
            <person name="Krasevec N."/>
            <person name="Kuo A."/>
            <person name="Kusch H."/>
            <person name="LaButti K."/>
            <person name="Lagendijk E.L."/>
            <person name="Lapidus A."/>
            <person name="Levasseur A."/>
            <person name="Lindquist E."/>
            <person name="Lipzen A."/>
            <person name="Logrieco A.F."/>
            <person name="MacCabe A."/>
            <person name="Maekelae M.R."/>
            <person name="Malavazi I."/>
            <person name="Melin P."/>
            <person name="Meyer V."/>
            <person name="Mielnichuk N."/>
            <person name="Miskei M."/>
            <person name="Molnar A.P."/>
            <person name="Mule G."/>
            <person name="Ngan C.Y."/>
            <person name="Orejas M."/>
            <person name="Orosz E."/>
            <person name="Ouedraogo J.P."/>
            <person name="Overkamp K.M."/>
            <person name="Park H.-S."/>
            <person name="Perrone G."/>
            <person name="Piumi F."/>
            <person name="Punt P.J."/>
            <person name="Ram A.F."/>
            <person name="Ramon A."/>
            <person name="Rauscher S."/>
            <person name="Record E."/>
            <person name="Riano-Pachon D.M."/>
            <person name="Robert V."/>
            <person name="Roehrig J."/>
            <person name="Ruller R."/>
            <person name="Salamov A."/>
            <person name="Salih N.S."/>
            <person name="Samson R.A."/>
            <person name="Sandor E."/>
            <person name="Sanguinetti M."/>
            <person name="Schuetze T."/>
            <person name="Sepcic K."/>
            <person name="Shelest E."/>
            <person name="Sherlock G."/>
            <person name="Sophianopoulou V."/>
            <person name="Squina F.M."/>
            <person name="Sun H."/>
            <person name="Susca A."/>
            <person name="Todd R.B."/>
            <person name="Tsang A."/>
            <person name="Unkles S.E."/>
            <person name="van de Wiele N."/>
            <person name="van Rossen-Uffink D."/>
            <person name="Oliveira J.V."/>
            <person name="Vesth T.C."/>
            <person name="Visser J."/>
            <person name="Yu J.-H."/>
            <person name="Zhou M."/>
            <person name="Andersen M.R."/>
            <person name="Archer D.B."/>
            <person name="Baker S.E."/>
            <person name="Benoit I."/>
            <person name="Brakhage A.A."/>
            <person name="Braus G.H."/>
            <person name="Fischer R."/>
            <person name="Frisvad J.C."/>
            <person name="Goldman G.H."/>
            <person name="Houbraken J."/>
            <person name="Oakley B."/>
            <person name="Pocsi I."/>
            <person name="Scazzocchio C."/>
            <person name="Seiboth B."/>
            <person name="vanKuyk P.A."/>
            <person name="Wortman J."/>
            <person name="Dyer P.S."/>
            <person name="Grigoriev I.V."/>
        </authorList>
    </citation>
    <scope>NUCLEOTIDE SEQUENCE [LARGE SCALE GENOMIC DNA]</scope>
    <source>
        <strain evidence="3">CBS 106.47</strain>
    </source>
</reference>
<sequence>MPLSAIWTRRAANDAASSIYENLKSPWFPRSPSRARGEDRPTLLQDMISRRSI</sequence>
<name>A0A1M3T311_ASPLC</name>